<evidence type="ECO:0000313" key="3">
    <source>
        <dbReference type="Proteomes" id="UP001225356"/>
    </source>
</evidence>
<dbReference type="RefSeq" id="WP_307564124.1">
    <property type="nucleotide sequence ID" value="NZ_JAUSQU010000001.1"/>
</dbReference>
<keyword evidence="3" id="KW-1185">Reference proteome</keyword>
<feature type="region of interest" description="Disordered" evidence="1">
    <location>
        <begin position="119"/>
        <end position="155"/>
    </location>
</feature>
<gene>
    <name evidence="2" type="ORF">J2853_006332</name>
</gene>
<dbReference type="Proteomes" id="UP001225356">
    <property type="component" value="Unassembled WGS sequence"/>
</dbReference>
<name>A0ABT9QK39_9ACTN</name>
<feature type="region of interest" description="Disordered" evidence="1">
    <location>
        <begin position="1"/>
        <end position="22"/>
    </location>
</feature>
<feature type="compositionally biased region" description="Pro residues" evidence="1">
    <location>
        <begin position="1"/>
        <end position="13"/>
    </location>
</feature>
<evidence type="ECO:0008006" key="4">
    <source>
        <dbReference type="Google" id="ProtNLM"/>
    </source>
</evidence>
<reference evidence="2 3" key="1">
    <citation type="submission" date="2023-07" db="EMBL/GenBank/DDBJ databases">
        <title>Sequencing the genomes of 1000 actinobacteria strains.</title>
        <authorList>
            <person name="Klenk H.-P."/>
        </authorList>
    </citation>
    <scope>NUCLEOTIDE SEQUENCE [LARGE SCALE GENOMIC DNA]</scope>
    <source>
        <strain evidence="2 3">DSM 46740</strain>
    </source>
</reference>
<accession>A0ABT9QK39</accession>
<protein>
    <recommendedName>
        <fullName evidence="4">DUF4178 domain-containing protein</fullName>
    </recommendedName>
</protein>
<sequence length="209" mass="23045">MDFFTAPPPPPEPEPVEERVLPPWVGPPDRMLGGTVPIERMLFHTEALVIALTSAVAFPEGTKLYLRMAARRVEGVNADTWWDRRELFYGGPHRHGARPGQSLDDEVLRFGVRFPDGGKATTVDGRQHRGEWPPPRPEGPLLQYGGGGSGSGGDHFVSSSRSLWLWPLPPPEPFEFVVEWPALDVPLTFVEIDGAPIVAAAGRAQPYWP</sequence>
<dbReference type="EMBL" id="JAUSQU010000001">
    <property type="protein sequence ID" value="MDP9847121.1"/>
    <property type="molecule type" value="Genomic_DNA"/>
</dbReference>
<feature type="compositionally biased region" description="Gly residues" evidence="1">
    <location>
        <begin position="144"/>
        <end position="153"/>
    </location>
</feature>
<evidence type="ECO:0000313" key="2">
    <source>
        <dbReference type="EMBL" id="MDP9847121.1"/>
    </source>
</evidence>
<evidence type="ECO:0000256" key="1">
    <source>
        <dbReference type="SAM" id="MobiDB-lite"/>
    </source>
</evidence>
<proteinExistence type="predicted"/>
<comment type="caution">
    <text evidence="2">The sequence shown here is derived from an EMBL/GenBank/DDBJ whole genome shotgun (WGS) entry which is preliminary data.</text>
</comment>
<organism evidence="2 3">
    <name type="scientific">Streptosporangium lutulentum</name>
    <dbReference type="NCBI Taxonomy" id="1461250"/>
    <lineage>
        <taxon>Bacteria</taxon>
        <taxon>Bacillati</taxon>
        <taxon>Actinomycetota</taxon>
        <taxon>Actinomycetes</taxon>
        <taxon>Streptosporangiales</taxon>
        <taxon>Streptosporangiaceae</taxon>
        <taxon>Streptosporangium</taxon>
    </lineage>
</organism>